<accession>A0AA39GC13</accession>
<feature type="chain" id="PRO_5041307326" evidence="4">
    <location>
        <begin position="19"/>
        <end position="274"/>
    </location>
</feature>
<dbReference type="InterPro" id="IPR036291">
    <property type="entry name" value="NAD(P)-bd_dom_sf"/>
</dbReference>
<evidence type="ECO:0000313" key="5">
    <source>
        <dbReference type="EMBL" id="KAK0383799.1"/>
    </source>
</evidence>
<dbReference type="SUPFAM" id="SSF51735">
    <property type="entry name" value="NAD(P)-binding Rossmann-fold domains"/>
    <property type="match status" value="1"/>
</dbReference>
<keyword evidence="6" id="KW-1185">Reference proteome</keyword>
<evidence type="ECO:0000256" key="2">
    <source>
        <dbReference type="ARBA" id="ARBA00023002"/>
    </source>
</evidence>
<protein>
    <submittedName>
        <fullName evidence="5">Uncharacterized protein</fullName>
    </submittedName>
</protein>
<dbReference type="Proteomes" id="UP001175261">
    <property type="component" value="Unassembled WGS sequence"/>
</dbReference>
<dbReference type="InterPro" id="IPR051911">
    <property type="entry name" value="SDR_oxidoreductase"/>
</dbReference>
<comment type="caution">
    <text evidence="5">The sequence shown here is derived from an EMBL/GenBank/DDBJ whole genome shotgun (WGS) entry which is preliminary data.</text>
</comment>
<dbReference type="PANTHER" id="PTHR43976">
    <property type="entry name" value="SHORT CHAIN DEHYDROGENASE"/>
    <property type="match status" value="1"/>
</dbReference>
<dbReference type="Gene3D" id="3.40.50.720">
    <property type="entry name" value="NAD(P)-binding Rossmann-like Domain"/>
    <property type="match status" value="1"/>
</dbReference>
<dbReference type="AlphaFoldDB" id="A0AA39GC13"/>
<organism evidence="5 6">
    <name type="scientific">Sarocladium strictum</name>
    <name type="common">Black bundle disease fungus</name>
    <name type="synonym">Acremonium strictum</name>
    <dbReference type="NCBI Taxonomy" id="5046"/>
    <lineage>
        <taxon>Eukaryota</taxon>
        <taxon>Fungi</taxon>
        <taxon>Dikarya</taxon>
        <taxon>Ascomycota</taxon>
        <taxon>Pezizomycotina</taxon>
        <taxon>Sordariomycetes</taxon>
        <taxon>Hypocreomycetidae</taxon>
        <taxon>Hypocreales</taxon>
        <taxon>Sarocladiaceae</taxon>
        <taxon>Sarocladium</taxon>
    </lineage>
</organism>
<sequence length="274" mass="29547">MAPRIWFVTGASRGLGLAIVKAALEAGDSVAATARLPSQLSPLVDEYGSDRVLALELDVTKNDQVIDTINQTVNKFGRLDVLVNNAGYANIESIEHVPMDDFRQQFETCFFGTVYPSKAAIPVMRKQGSGHIIQISSLGGRLGTPGLGAYQSAKWAVGGFSTVLRAEVAAFGIKVIVCEPAGMKTDWAGSSMGLPRAQEGYEQTVGAGVEFMKQVMPSWSEPADVARSILYISKVPDPPMKLLLGPESPGYAERVAEQLAKDDEKWRKVTMLQV</sequence>
<dbReference type="PRINTS" id="PR00081">
    <property type="entry name" value="GDHRDH"/>
</dbReference>
<evidence type="ECO:0000256" key="4">
    <source>
        <dbReference type="SAM" id="SignalP"/>
    </source>
</evidence>
<dbReference type="GO" id="GO:0016491">
    <property type="term" value="F:oxidoreductase activity"/>
    <property type="evidence" value="ECO:0007669"/>
    <property type="project" value="UniProtKB-KW"/>
</dbReference>
<keyword evidence="2" id="KW-0560">Oxidoreductase</keyword>
<dbReference type="PRINTS" id="PR00080">
    <property type="entry name" value="SDRFAMILY"/>
</dbReference>
<reference evidence="5" key="1">
    <citation type="submission" date="2022-10" db="EMBL/GenBank/DDBJ databases">
        <title>Determination and structural analysis of whole genome sequence of Sarocladium strictum F4-1.</title>
        <authorList>
            <person name="Hu L."/>
            <person name="Jiang Y."/>
        </authorList>
    </citation>
    <scope>NUCLEOTIDE SEQUENCE</scope>
    <source>
        <strain evidence="5">F4-1</strain>
    </source>
</reference>
<comment type="similarity">
    <text evidence="1 3">Belongs to the short-chain dehydrogenases/reductases (SDR) family.</text>
</comment>
<dbReference type="EMBL" id="JAPDFR010000009">
    <property type="protein sequence ID" value="KAK0383799.1"/>
    <property type="molecule type" value="Genomic_DNA"/>
</dbReference>
<evidence type="ECO:0000256" key="3">
    <source>
        <dbReference type="RuleBase" id="RU000363"/>
    </source>
</evidence>
<dbReference type="Pfam" id="PF00106">
    <property type="entry name" value="adh_short"/>
    <property type="match status" value="1"/>
</dbReference>
<evidence type="ECO:0000256" key="1">
    <source>
        <dbReference type="ARBA" id="ARBA00006484"/>
    </source>
</evidence>
<dbReference type="CDD" id="cd05374">
    <property type="entry name" value="17beta-HSD-like_SDR_c"/>
    <property type="match status" value="1"/>
</dbReference>
<dbReference type="InterPro" id="IPR002347">
    <property type="entry name" value="SDR_fam"/>
</dbReference>
<evidence type="ECO:0000313" key="6">
    <source>
        <dbReference type="Proteomes" id="UP001175261"/>
    </source>
</evidence>
<gene>
    <name evidence="5" type="ORF">NLU13_9710</name>
</gene>
<proteinExistence type="inferred from homology"/>
<keyword evidence="4" id="KW-0732">Signal</keyword>
<name>A0AA39GC13_SARSR</name>
<feature type="signal peptide" evidence="4">
    <location>
        <begin position="1"/>
        <end position="18"/>
    </location>
</feature>
<dbReference type="PANTHER" id="PTHR43976:SF16">
    <property type="entry name" value="SHORT-CHAIN DEHYDROGENASE_REDUCTASE FAMILY PROTEIN"/>
    <property type="match status" value="1"/>
</dbReference>